<sequence>MLALNVFLFTGSNILIWILMFTSFLLGWFLSKLYADKSKPKKPKPQKKTQEDGELNNKEETLTTEAPKIKAVLRYGRSGASVIDPDNQVFKSQLPKKNGAEKPKLNFGNIGVATTHEKDDLKQIAGIGPFIEKKLNDIGIFTYRQLSKMQEEDIETITTLIEFFPGRIKRDDWKGQAQNLMDE</sequence>
<keyword evidence="2" id="KW-0472">Membrane</keyword>
<reference evidence="3 4" key="1">
    <citation type="submission" date="2016-10" db="EMBL/GenBank/DDBJ databases">
        <authorList>
            <person name="de Groot N.N."/>
        </authorList>
    </citation>
    <scope>NUCLEOTIDE SEQUENCE [LARGE SCALE GENOMIC DNA]</scope>
    <source>
        <strain evidence="3 4">CGMCC 1.6114</strain>
    </source>
</reference>
<name>A0A1I6UQI6_9FLAO</name>
<keyword evidence="2" id="KW-0812">Transmembrane</keyword>
<dbReference type="Proteomes" id="UP000183209">
    <property type="component" value="Unassembled WGS sequence"/>
</dbReference>
<accession>A0A1I6UQI6</accession>
<dbReference type="Gene3D" id="1.10.150.20">
    <property type="entry name" value="5' to 3' exonuclease, C-terminal subdomain"/>
    <property type="match status" value="1"/>
</dbReference>
<feature type="compositionally biased region" description="Basic and acidic residues" evidence="1">
    <location>
        <begin position="48"/>
        <end position="61"/>
    </location>
</feature>
<evidence type="ECO:0000256" key="1">
    <source>
        <dbReference type="SAM" id="MobiDB-lite"/>
    </source>
</evidence>
<evidence type="ECO:0000256" key="2">
    <source>
        <dbReference type="SAM" id="Phobius"/>
    </source>
</evidence>
<dbReference type="AlphaFoldDB" id="A0A1I6UQI6"/>
<gene>
    <name evidence="3" type="ORF">SAMN04487906_2641</name>
</gene>
<proteinExistence type="predicted"/>
<protein>
    <submittedName>
        <fullName evidence="3">Uncharacterized protein</fullName>
    </submittedName>
</protein>
<organism evidence="3 4">
    <name type="scientific">Zhouia amylolytica</name>
    <dbReference type="NCBI Taxonomy" id="376730"/>
    <lineage>
        <taxon>Bacteria</taxon>
        <taxon>Pseudomonadati</taxon>
        <taxon>Bacteroidota</taxon>
        <taxon>Flavobacteriia</taxon>
        <taxon>Flavobacteriales</taxon>
        <taxon>Flavobacteriaceae</taxon>
        <taxon>Zhouia</taxon>
    </lineage>
</organism>
<dbReference type="RefSeq" id="WP_038263888.1">
    <property type="nucleotide sequence ID" value="NZ_FPAG01000007.1"/>
</dbReference>
<dbReference type="OrthoDB" id="9807941at2"/>
<keyword evidence="2" id="KW-1133">Transmembrane helix</keyword>
<feature type="transmembrane region" description="Helical" evidence="2">
    <location>
        <begin position="14"/>
        <end position="35"/>
    </location>
</feature>
<feature type="region of interest" description="Disordered" evidence="1">
    <location>
        <begin position="38"/>
        <end position="61"/>
    </location>
</feature>
<dbReference type="EMBL" id="FPAG01000007">
    <property type="protein sequence ID" value="SFT03597.1"/>
    <property type="molecule type" value="Genomic_DNA"/>
</dbReference>
<evidence type="ECO:0000313" key="3">
    <source>
        <dbReference type="EMBL" id="SFT03597.1"/>
    </source>
</evidence>
<evidence type="ECO:0000313" key="4">
    <source>
        <dbReference type="Proteomes" id="UP000183209"/>
    </source>
</evidence>